<keyword evidence="2" id="KW-1185">Reference proteome</keyword>
<dbReference type="EMBL" id="PVTD01000018">
    <property type="protein sequence ID" value="PRY19787.1"/>
    <property type="molecule type" value="Genomic_DNA"/>
</dbReference>
<evidence type="ECO:0000313" key="1">
    <source>
        <dbReference type="EMBL" id="PRY19787.1"/>
    </source>
</evidence>
<name>A0A2T0RF47_9RHOB</name>
<dbReference type="Proteomes" id="UP000239480">
    <property type="component" value="Unassembled WGS sequence"/>
</dbReference>
<dbReference type="Pfam" id="PF06897">
    <property type="entry name" value="DUF1269"/>
    <property type="match status" value="1"/>
</dbReference>
<comment type="caution">
    <text evidence="1">The sequence shown here is derived from an EMBL/GenBank/DDBJ whole genome shotgun (WGS) entry which is preliminary data.</text>
</comment>
<evidence type="ECO:0000313" key="2">
    <source>
        <dbReference type="Proteomes" id="UP000239480"/>
    </source>
</evidence>
<proteinExistence type="predicted"/>
<dbReference type="AlphaFoldDB" id="A0A2T0RF47"/>
<protein>
    <submittedName>
        <fullName evidence="1">Putative membrane protein</fullName>
    </submittedName>
</protein>
<reference evidence="1 2" key="1">
    <citation type="submission" date="2018-03" db="EMBL/GenBank/DDBJ databases">
        <title>Genomic Encyclopedia of Archaeal and Bacterial Type Strains, Phase II (KMG-II): from individual species to whole genera.</title>
        <authorList>
            <person name="Goeker M."/>
        </authorList>
    </citation>
    <scope>NUCLEOTIDE SEQUENCE [LARGE SCALE GENOMIC DNA]</scope>
    <source>
        <strain evidence="1 2">DSM 29328</strain>
    </source>
</reference>
<organism evidence="1 2">
    <name type="scientific">Aliiruegeria haliotis</name>
    <dbReference type="NCBI Taxonomy" id="1280846"/>
    <lineage>
        <taxon>Bacteria</taxon>
        <taxon>Pseudomonadati</taxon>
        <taxon>Pseudomonadota</taxon>
        <taxon>Alphaproteobacteria</taxon>
        <taxon>Rhodobacterales</taxon>
        <taxon>Roseobacteraceae</taxon>
        <taxon>Aliiruegeria</taxon>
    </lineage>
</organism>
<accession>A0A2T0RF47</accession>
<sequence length="166" mass="17094">MNSYYPANKTREELFTMAREQMVQLKDSVVGCRQDGEIKLDQSVNLAAAGALGGAWWGVPVGMLAGVFTAGTGTVFAALSVAGAAGGAAGGAMSGLMSDVGNFDEMMEKTSHALDADKAILFIMGRTGAPDKVLERLSEFGGEVVTSSPTADIDARINEALAEGEG</sequence>
<dbReference type="InterPro" id="IPR009200">
    <property type="entry name" value="DUF1269_membrane"/>
</dbReference>
<gene>
    <name evidence="1" type="ORF">CLV78_11830</name>
</gene>